<dbReference type="GO" id="GO:0004553">
    <property type="term" value="F:hydrolase activity, hydrolyzing O-glycosyl compounds"/>
    <property type="evidence" value="ECO:0007669"/>
    <property type="project" value="UniProtKB-ARBA"/>
</dbReference>
<dbReference type="SMART" id="SM00237">
    <property type="entry name" value="Calx_beta"/>
    <property type="match status" value="3"/>
</dbReference>
<evidence type="ECO:0000256" key="1">
    <source>
        <dbReference type="ARBA" id="ARBA00022729"/>
    </source>
</evidence>
<dbReference type="GO" id="GO:0005975">
    <property type="term" value="P:carbohydrate metabolic process"/>
    <property type="evidence" value="ECO:0007669"/>
    <property type="project" value="UniProtKB-ARBA"/>
</dbReference>
<dbReference type="Pfam" id="PF26628">
    <property type="entry name" value="DUF8202"/>
    <property type="match status" value="5"/>
</dbReference>
<keyword evidence="9" id="KW-1185">Reference proteome</keyword>
<dbReference type="Gene3D" id="2.60.40.2030">
    <property type="match status" value="8"/>
</dbReference>
<name>A0A1E5SZM5_9BACT</name>
<evidence type="ECO:0000256" key="4">
    <source>
        <dbReference type="ARBA" id="ARBA00023065"/>
    </source>
</evidence>
<feature type="region of interest" description="Disordered" evidence="5">
    <location>
        <begin position="2716"/>
        <end position="2735"/>
    </location>
</feature>
<keyword evidence="1 6" id="KW-0732">Signal</keyword>
<feature type="domain" description="Calx-beta" evidence="7">
    <location>
        <begin position="1688"/>
        <end position="1783"/>
    </location>
</feature>
<evidence type="ECO:0000259" key="7">
    <source>
        <dbReference type="SMART" id="SM00237"/>
    </source>
</evidence>
<evidence type="ECO:0000256" key="2">
    <source>
        <dbReference type="ARBA" id="ARBA00022737"/>
    </source>
</evidence>
<feature type="domain" description="Calx-beta" evidence="7">
    <location>
        <begin position="1167"/>
        <end position="1267"/>
    </location>
</feature>
<dbReference type="Pfam" id="PF18962">
    <property type="entry name" value="Por_Secre_tail"/>
    <property type="match status" value="1"/>
</dbReference>
<dbReference type="OrthoDB" id="2582440at2"/>
<dbReference type="SUPFAM" id="SSF49899">
    <property type="entry name" value="Concanavalin A-like lectins/glucanases"/>
    <property type="match status" value="3"/>
</dbReference>
<feature type="signal peptide" evidence="6">
    <location>
        <begin position="1"/>
        <end position="24"/>
    </location>
</feature>
<dbReference type="InterPro" id="IPR058515">
    <property type="entry name" value="DUF8202"/>
</dbReference>
<dbReference type="Gene3D" id="2.60.120.200">
    <property type="match status" value="3"/>
</dbReference>
<dbReference type="PROSITE" id="PS51257">
    <property type="entry name" value="PROKAR_LIPOPROTEIN"/>
    <property type="match status" value="1"/>
</dbReference>
<dbReference type="GO" id="GO:0016020">
    <property type="term" value="C:membrane"/>
    <property type="evidence" value="ECO:0007669"/>
    <property type="project" value="InterPro"/>
</dbReference>
<dbReference type="RefSeq" id="WP_069836076.1">
    <property type="nucleotide sequence ID" value="NZ_MDGQ01000005.1"/>
</dbReference>
<organism evidence="8 9">
    <name type="scientific">Roseivirga misakiensis</name>
    <dbReference type="NCBI Taxonomy" id="1563681"/>
    <lineage>
        <taxon>Bacteria</taxon>
        <taxon>Pseudomonadati</taxon>
        <taxon>Bacteroidota</taxon>
        <taxon>Cytophagia</taxon>
        <taxon>Cytophagales</taxon>
        <taxon>Roseivirgaceae</taxon>
        <taxon>Roseivirga</taxon>
    </lineage>
</organism>
<feature type="compositionally biased region" description="Polar residues" evidence="5">
    <location>
        <begin position="1847"/>
        <end position="1859"/>
    </location>
</feature>
<evidence type="ECO:0000256" key="5">
    <source>
        <dbReference type="SAM" id="MobiDB-lite"/>
    </source>
</evidence>
<dbReference type="Pfam" id="PF00354">
    <property type="entry name" value="Pentaxin"/>
    <property type="match status" value="2"/>
</dbReference>
<dbReference type="SUPFAM" id="SSF141072">
    <property type="entry name" value="CalX-like"/>
    <property type="match status" value="8"/>
</dbReference>
<protein>
    <recommendedName>
        <fullName evidence="7">Calx-beta domain-containing protein</fullName>
    </recommendedName>
</protein>
<dbReference type="GO" id="GO:0007154">
    <property type="term" value="P:cell communication"/>
    <property type="evidence" value="ECO:0007669"/>
    <property type="project" value="InterPro"/>
</dbReference>
<dbReference type="EMBL" id="MDGQ01000005">
    <property type="protein sequence ID" value="OEK04571.1"/>
    <property type="molecule type" value="Genomic_DNA"/>
</dbReference>
<dbReference type="InterPro" id="IPR051171">
    <property type="entry name" value="CaCA"/>
</dbReference>
<evidence type="ECO:0000313" key="8">
    <source>
        <dbReference type="EMBL" id="OEK04571.1"/>
    </source>
</evidence>
<keyword evidence="4" id="KW-0406">Ion transport</keyword>
<dbReference type="STRING" id="1563681.BFP71_13985"/>
<dbReference type="PANTHER" id="PTHR11878">
    <property type="entry name" value="SODIUM/CALCIUM EXCHANGER"/>
    <property type="match status" value="1"/>
</dbReference>
<dbReference type="PANTHER" id="PTHR11878:SF65">
    <property type="entry name" value="NA_CA-EXCHANGE PROTEIN, ISOFORM G"/>
    <property type="match status" value="1"/>
</dbReference>
<gene>
    <name evidence="8" type="ORF">BFP71_13985</name>
</gene>
<reference evidence="8 9" key="1">
    <citation type="submission" date="2016-08" db="EMBL/GenBank/DDBJ databases">
        <title>Draft genome of Fabibacter sp. strain SK-8.</title>
        <authorList>
            <person name="Wong S.-K."/>
            <person name="Hamasaki K."/>
            <person name="Yoshizawa S."/>
        </authorList>
    </citation>
    <scope>NUCLEOTIDE SEQUENCE [LARGE SCALE GENOMIC DNA]</scope>
    <source>
        <strain evidence="8 9">SK-8</strain>
    </source>
</reference>
<proteinExistence type="predicted"/>
<evidence type="ECO:0000313" key="9">
    <source>
        <dbReference type="Proteomes" id="UP000095552"/>
    </source>
</evidence>
<feature type="region of interest" description="Disordered" evidence="5">
    <location>
        <begin position="1845"/>
        <end position="1865"/>
    </location>
</feature>
<comment type="caution">
    <text evidence="8">The sequence shown here is derived from an EMBL/GenBank/DDBJ whole genome shotgun (WGS) entry which is preliminary data.</text>
</comment>
<keyword evidence="3" id="KW-0106">Calcium</keyword>
<dbReference type="Proteomes" id="UP000095552">
    <property type="component" value="Unassembled WGS sequence"/>
</dbReference>
<dbReference type="Pfam" id="PF03160">
    <property type="entry name" value="Calx-beta"/>
    <property type="match status" value="7"/>
</dbReference>
<feature type="chain" id="PRO_5009185755" description="Calx-beta domain-containing protein" evidence="6">
    <location>
        <begin position="25"/>
        <end position="3145"/>
    </location>
</feature>
<dbReference type="NCBIfam" id="TIGR04183">
    <property type="entry name" value="Por_Secre_tail"/>
    <property type="match status" value="1"/>
</dbReference>
<dbReference type="InterPro" id="IPR003644">
    <property type="entry name" value="Calx_beta"/>
</dbReference>
<dbReference type="InterPro" id="IPR001759">
    <property type="entry name" value="PTX_dom"/>
</dbReference>
<accession>A0A1E5SZM5</accession>
<keyword evidence="2" id="KW-0677">Repeat</keyword>
<dbReference type="InterPro" id="IPR038081">
    <property type="entry name" value="CalX-like_sf"/>
</dbReference>
<dbReference type="InterPro" id="IPR013320">
    <property type="entry name" value="ConA-like_dom_sf"/>
</dbReference>
<sequence length="3145" mass="339181">MFGITAKRYLLFFIFLLSCKLVIAQTGPGGVGSSSTNVLWLSADDISGLLNNEAVATWPDKSGNANDLAQPIAAHRPIYISNVLNGLPIIRFNDANNERLQRLGMTRLNSDTWNTQELSIVYVNQTTDIGDVILHYENLGLINPNGWYELKNSANLNFVMKEIDYSIGEAINIDGFHIAGIGMSTGDAYSSSNRRRMEFWLDGRLIDDRSNSIARPIELEFPGFNPDNGDLTLGAFNSGQLAATSHAGDFAEVIIFDHELNSAEQIIIHNYLAAKYNITITNDYYAYQSTHSHDVIGVGRETSADRHTGSISPSGLTIISGAGLDTDGEYFFVGSDDGDFTTWTATEAANNDANSQRLAREWRVSETGELGVMTFRFDVSQMPALPSGYTDYVLMVDSDGDFSSGAKVYEVSSISGNEYSYSLDVADGDYLAIGILEPSVIITQLNTSRAESNDANFEVSLNYIPSTDVTLNITSEGSSAIPDEDYEQVNIKVVIPSGFEGSVPFVISVNQDTDAESDETFKITISPANENDQDIGSAVLIYTIEDSPYVGYLGPGGVGDNATNVLWVKADEITSLNNGDDLSQWDDFSGNANNLGASTSTLNTRTFPAYITGVINGLPVVRFSGDNDRLVKRAFNTFPTSAITAIYLNKTTDSGDGILSYAISGGNSNDFLIYDSNSLKFHRGATEYVTGVATNNDQFNRVNIRWRDSDGSLSIFLNGTSAIEQAVAASAIIPGGSFALAGEQDDVDDGYDPGQTHQGDFAEVMLYNVYLNTAQNIIIDNYLAAKYGLTPNTDLYSYEADHPHDVAGIGRVDADNIHKAAMSDSILRIEKPSNLTQDGSYLLFGHNDGALSWDGTAANKLLRDWRLDKTGEMGSVDVVINTVDLPTLSNVDQTYVLLVDADGDFSAGAITYFPNSNAGNEYKFEGLTLADGSYLSIGYITPSITITTNNPTSGIEANDFEFDVSLNFSSGNDVTVEVGVSSSSADDSDYTLNSANNLLTIPANSSTATFTLYILDDVIVEEDEEILISVSNAIIAQDDEISYTILNDDQVIVDFGANEYIGFENTADNNNNANPSIAIESNQSLTSDLEVSYTIYASSSTAAYDDDYTIVGLGNITIPAGATTAEISVQIQDDGLFEGGVNEYEIFYLDIDQEANPEITVGNISRIAYRIYDNSNSQQPNLGFTNTTNSNFETSDATIDVNMSTISGVNATVDYTITGGTATQGTDYTLQNGTLTIPAGSTMASIDVSIVHDELEEGDETIILELSNPSQAALGGNTIYTYTILDAPKLLSTGPGGVGDYKNNILWLRVDELIGLTDNEDINSWPDNSGNENALDPPTNRNPTYVTGVVNGFPAVRFDDTENDLLTRAVLSRSDGLWSNNDLSLIYVNKTTDSNDRLFNYEVSGDADAYYTFENSQEFAFTRNQTAYSLGSALNDNTFHIAGIGMNVTDAGSTIEYWVDGSFTSGSNDYDFSSETYTPSPISEDGSFTMGGLSTSPTQATSHAGDFTEVIVFDDKLNSAEQIIIHNYLAAKYNLVISNDYYAHQATHKYHVIGVGRETSTDKHEISVSESGIGIEAGAGLDTDGEYFILGSDNGDFTTWTATEAANNDANSQRLAREWRVSETGELGEMTFKIDASQMPALPSGYTDYVLMVDSDGDFSSGAKVYEPTSSLATVYSYLLDVADGDYLAIGIIDPTLSITQVNTSNAESNDANFEVSLNYIPNTDVTLNITSSDETATAGEDYEGVSMEIVIPSGFEGNVPILVSVNQDDEAENDETFEITVSPANPNDQDIVSTDLIYTIEDSPSVGYLGPGGVGDHATNVLWVKADEITGIAGDGILEQWDDFSGNDNDLGQSTSKSNEGELPTYRTGVINGLPVVRFSGDNDRLVKRAFNTFPTSAITAIYLNKTTDSGDGILSYAISGGNSNEFLIYDSNSLKFHRGATDYVTGVATNNDQFNRVNIRWRESDGSLSIFLNGTSAIEQAVAASAITSGGSFALAGEQDDFDDGYDPGQTHQGDFAEVMLFNVYLNTAQSIIIDNYLAAKYGLTPNTDLYSYEADYSHDVAGIGRVDADNIHKAAMSDSILRIEKPSNLTQDGSYLLFGHNDGALSWDGTAANKLLRDWRLDKTGEMGSVDVVINSERLPDLPEGTSYVLLVDADGDFSAGTTTYLSNSNAGSEYKFEGLTLADGSFLSIGYITPTLTITTESPASGAESDDFEFAVSINFTSSEEFTLEVDVTNVTADNSDYNLSAANNKLIIPANSNEGTFTLDIVDDSILEGDEDISVSVSNAFITLDDQISYTILNDDKVDLWFNPQIYIANETNVIFPSIEVKLEYAIGFDLELSYTIDDVFSIAAYGEDYTLDGYSTIDGFGTITILAGATTAQIPVTIIDDQLYEQPEPFYTTLNGDDRIEFINLNPQSAASPAEAGYLIVDNDNGNIPAVSFSGTSAFVNETVGTASIGVSLSQVSGAETVVDIYYGGSTATSGSDYMQNTTEISIPAGQTEAFIELPIIHDMIEESQETVVMTLESPEDATLGSNITFTLTIIDSPTIGITGPGGVGNSTTNVLWLVPDSFEKHDSDVSKIEEWIDLSGNANNVSQSVTGNSPVVSTVSANGYKGVLFDGADDRLLLNPFSNFPTSAITALYVNATSDSDDGLLSYSVGGAGLSNEFLIFNSNSLKTYINNTEVTTSVAVNNNAFTISGLRWQSSDGSLKIEKNGDGSTQTLTGPAMTSGGSLSIGGRQNGLNTGYLASEFHQGTFTEIIMYNTFLNETQNIIVNNYLSAKYDIALAANNIYDKDDGVNGDFDFEVAGIGQVSISDRHLEAQGTGIVSIGNPRGIGDNEFLIWGHNNADLKAASLNVPMNISRRLDRVWRVSQVDISGTTVDVGAVDLNFDLTNLGSVRPEDLVLLIDSDGDFSSGATEVTGATTFNESDYGFSEVVIPDNSYFTLATRNTNETPLPVELLFFEAEIIDKRNVKLNWATTAEVENSYFDVERSTDGIVFESIVTIPGSTLSEERINYNYTDLEASNGRNYYRLKQVDNSGAAEYSKVASVSLSRNLDDYAITLYPNPAELNSVVNISYLSNSMETMHIKVINSQGVTVLDDQCEVKPGSNVIELNTKNFNSGVYIISLYNSAIGSKLLKLLIR</sequence>
<feature type="domain" description="Calx-beta" evidence="7">
    <location>
        <begin position="2428"/>
        <end position="2527"/>
    </location>
</feature>
<evidence type="ECO:0000256" key="6">
    <source>
        <dbReference type="SAM" id="SignalP"/>
    </source>
</evidence>
<keyword evidence="4" id="KW-0813">Transport</keyword>
<dbReference type="GO" id="GO:0030001">
    <property type="term" value="P:metal ion transport"/>
    <property type="evidence" value="ECO:0007669"/>
    <property type="project" value="TreeGrafter"/>
</dbReference>
<evidence type="ECO:0000256" key="3">
    <source>
        <dbReference type="ARBA" id="ARBA00022837"/>
    </source>
</evidence>
<dbReference type="InterPro" id="IPR026444">
    <property type="entry name" value="Secre_tail"/>
</dbReference>